<dbReference type="Gene3D" id="3.30.530.20">
    <property type="match status" value="1"/>
</dbReference>
<dbReference type="AlphaFoldDB" id="M2XGR6"/>
<comment type="caution">
    <text evidence="1">The sequence shown here is derived from an EMBL/GenBank/DDBJ whole genome shotgun (WGS) entry which is preliminary data.</text>
</comment>
<dbReference type="Pfam" id="PF10604">
    <property type="entry name" value="Polyketide_cyc2"/>
    <property type="match status" value="1"/>
</dbReference>
<evidence type="ECO:0000313" key="1">
    <source>
        <dbReference type="EMBL" id="EME60171.1"/>
    </source>
</evidence>
<protein>
    <recommendedName>
        <fullName evidence="3">Polyketide cyclase/dehydrase</fullName>
    </recommendedName>
</protein>
<dbReference type="OrthoDB" id="3213687at2"/>
<dbReference type="SUPFAM" id="SSF55961">
    <property type="entry name" value="Bet v1-like"/>
    <property type="match status" value="1"/>
</dbReference>
<gene>
    <name evidence="1" type="ORF">H074_14132</name>
</gene>
<organism evidence="1 2">
    <name type="scientific">Amycolatopsis decaplanina DSM 44594</name>
    <dbReference type="NCBI Taxonomy" id="1284240"/>
    <lineage>
        <taxon>Bacteria</taxon>
        <taxon>Bacillati</taxon>
        <taxon>Actinomycetota</taxon>
        <taxon>Actinomycetes</taxon>
        <taxon>Pseudonocardiales</taxon>
        <taxon>Pseudonocardiaceae</taxon>
        <taxon>Amycolatopsis</taxon>
    </lineage>
</organism>
<evidence type="ECO:0008006" key="3">
    <source>
        <dbReference type="Google" id="ProtNLM"/>
    </source>
</evidence>
<sequence length="147" mass="16253">MGKTYSFEVNRTSSASPASLFALEADGSRWSEWAKPVVFHSRWAREPDADGVGAVRAVGLWPVYLHEETLEYEQDRKHVYGFAGLALLKDYRAEVSFTPNVSGGTDLRWTGRFTEPLPGTGAAVRTALRTVISILATRLVKHAERAS</sequence>
<dbReference type="RefSeq" id="WP_007030727.1">
    <property type="nucleotide sequence ID" value="NZ_AOHO01000048.1"/>
</dbReference>
<dbReference type="InterPro" id="IPR023393">
    <property type="entry name" value="START-like_dom_sf"/>
</dbReference>
<keyword evidence="2" id="KW-1185">Reference proteome</keyword>
<dbReference type="InterPro" id="IPR019587">
    <property type="entry name" value="Polyketide_cyclase/dehydratase"/>
</dbReference>
<proteinExistence type="predicted"/>
<reference evidence="1 2" key="1">
    <citation type="journal article" date="2013" name="Genome Announc.">
        <title>Draft Genome Sequence of Amycolatopsis decaplanina Strain DSM 44594T.</title>
        <authorList>
            <person name="Kaur N."/>
            <person name="Kumar S."/>
            <person name="Bala M."/>
            <person name="Raghava G.P."/>
            <person name="Mayilraj S."/>
        </authorList>
    </citation>
    <scope>NUCLEOTIDE SEQUENCE [LARGE SCALE GENOMIC DNA]</scope>
    <source>
        <strain evidence="1 2">DSM 44594</strain>
    </source>
</reference>
<accession>M2XGR6</accession>
<dbReference type="CDD" id="cd07821">
    <property type="entry name" value="PYR_PYL_RCAR_like"/>
    <property type="match status" value="1"/>
</dbReference>
<dbReference type="Proteomes" id="UP000054226">
    <property type="component" value="Unassembled WGS sequence"/>
</dbReference>
<name>M2XGR6_9PSEU</name>
<evidence type="ECO:0000313" key="2">
    <source>
        <dbReference type="Proteomes" id="UP000054226"/>
    </source>
</evidence>
<dbReference type="PATRIC" id="fig|1284240.4.peg.2877"/>
<dbReference type="EMBL" id="AOHO01000048">
    <property type="protein sequence ID" value="EME60171.1"/>
    <property type="molecule type" value="Genomic_DNA"/>
</dbReference>